<name>A0A0C2SBB9_AMAMK</name>
<dbReference type="InParanoid" id="A0A0C2SBB9"/>
<evidence type="ECO:0000313" key="1">
    <source>
        <dbReference type="EMBL" id="KIL60125.1"/>
    </source>
</evidence>
<protein>
    <submittedName>
        <fullName evidence="1">Uncharacterized protein</fullName>
    </submittedName>
</protein>
<proteinExistence type="predicted"/>
<keyword evidence="2" id="KW-1185">Reference proteome</keyword>
<sequence length="65" mass="7042">MSIHHPSIVTPTCLRTLEGGEVREDADMNDASTALLLTLHQTLLICSILSARSAPPMLQRSSGKR</sequence>
<evidence type="ECO:0000313" key="2">
    <source>
        <dbReference type="Proteomes" id="UP000054549"/>
    </source>
</evidence>
<dbReference type="Proteomes" id="UP000054549">
    <property type="component" value="Unassembled WGS sequence"/>
</dbReference>
<accession>A0A0C2SBB9</accession>
<dbReference type="AlphaFoldDB" id="A0A0C2SBB9"/>
<gene>
    <name evidence="1" type="ORF">M378DRAFT_14395</name>
</gene>
<organism evidence="1 2">
    <name type="scientific">Amanita muscaria (strain Koide BX008)</name>
    <dbReference type="NCBI Taxonomy" id="946122"/>
    <lineage>
        <taxon>Eukaryota</taxon>
        <taxon>Fungi</taxon>
        <taxon>Dikarya</taxon>
        <taxon>Basidiomycota</taxon>
        <taxon>Agaricomycotina</taxon>
        <taxon>Agaricomycetes</taxon>
        <taxon>Agaricomycetidae</taxon>
        <taxon>Agaricales</taxon>
        <taxon>Pluteineae</taxon>
        <taxon>Amanitaceae</taxon>
        <taxon>Amanita</taxon>
    </lineage>
</organism>
<reference evidence="1 2" key="1">
    <citation type="submission" date="2014-04" db="EMBL/GenBank/DDBJ databases">
        <title>Evolutionary Origins and Diversification of the Mycorrhizal Mutualists.</title>
        <authorList>
            <consortium name="DOE Joint Genome Institute"/>
            <consortium name="Mycorrhizal Genomics Consortium"/>
            <person name="Kohler A."/>
            <person name="Kuo A."/>
            <person name="Nagy L.G."/>
            <person name="Floudas D."/>
            <person name="Copeland A."/>
            <person name="Barry K.W."/>
            <person name="Cichocki N."/>
            <person name="Veneault-Fourrey C."/>
            <person name="LaButti K."/>
            <person name="Lindquist E.A."/>
            <person name="Lipzen A."/>
            <person name="Lundell T."/>
            <person name="Morin E."/>
            <person name="Murat C."/>
            <person name="Riley R."/>
            <person name="Ohm R."/>
            <person name="Sun H."/>
            <person name="Tunlid A."/>
            <person name="Henrissat B."/>
            <person name="Grigoriev I.V."/>
            <person name="Hibbett D.S."/>
            <person name="Martin F."/>
        </authorList>
    </citation>
    <scope>NUCLEOTIDE SEQUENCE [LARGE SCALE GENOMIC DNA]</scope>
    <source>
        <strain evidence="1 2">Koide BX008</strain>
    </source>
</reference>
<dbReference type="EMBL" id="KN818304">
    <property type="protein sequence ID" value="KIL60125.1"/>
    <property type="molecule type" value="Genomic_DNA"/>
</dbReference>
<dbReference type="HOGENOM" id="CLU_2849236_0_0_1"/>